<dbReference type="PRINTS" id="PR00080">
    <property type="entry name" value="SDRFAMILY"/>
</dbReference>
<dbReference type="PRINTS" id="PR00081">
    <property type="entry name" value="GDHRDH"/>
</dbReference>
<comment type="similarity">
    <text evidence="1 4">Belongs to the short-chain dehydrogenases/reductases (SDR) family.</text>
</comment>
<reference evidence="5" key="1">
    <citation type="journal article" date="2020" name="Nat. Commun.">
        <title>Large-scale genome sequencing of mycorrhizal fungi provides insights into the early evolution of symbiotic traits.</title>
        <authorList>
            <person name="Miyauchi S."/>
            <person name="Kiss E."/>
            <person name="Kuo A."/>
            <person name="Drula E."/>
            <person name="Kohler A."/>
            <person name="Sanchez-Garcia M."/>
            <person name="Morin E."/>
            <person name="Andreopoulos B."/>
            <person name="Barry K.W."/>
            <person name="Bonito G."/>
            <person name="Buee M."/>
            <person name="Carver A."/>
            <person name="Chen C."/>
            <person name="Cichocki N."/>
            <person name="Clum A."/>
            <person name="Culley D."/>
            <person name="Crous P.W."/>
            <person name="Fauchery L."/>
            <person name="Girlanda M."/>
            <person name="Hayes R.D."/>
            <person name="Keri Z."/>
            <person name="LaButti K."/>
            <person name="Lipzen A."/>
            <person name="Lombard V."/>
            <person name="Magnuson J."/>
            <person name="Maillard F."/>
            <person name="Murat C."/>
            <person name="Nolan M."/>
            <person name="Ohm R.A."/>
            <person name="Pangilinan J."/>
            <person name="Pereira M.F."/>
            <person name="Perotto S."/>
            <person name="Peter M."/>
            <person name="Pfister S."/>
            <person name="Riley R."/>
            <person name="Sitrit Y."/>
            <person name="Stielow J.B."/>
            <person name="Szollosi G."/>
            <person name="Zifcakova L."/>
            <person name="Stursova M."/>
            <person name="Spatafora J.W."/>
            <person name="Tedersoo L."/>
            <person name="Vaario L.M."/>
            <person name="Yamada A."/>
            <person name="Yan M."/>
            <person name="Wang P."/>
            <person name="Xu J."/>
            <person name="Bruns T."/>
            <person name="Baldrian P."/>
            <person name="Vilgalys R."/>
            <person name="Dunand C."/>
            <person name="Henrissat B."/>
            <person name="Grigoriev I.V."/>
            <person name="Hibbett D."/>
            <person name="Nagy L.G."/>
            <person name="Martin F.M."/>
        </authorList>
    </citation>
    <scope>NUCLEOTIDE SEQUENCE</scope>
    <source>
        <strain evidence="5">UP504</strain>
    </source>
</reference>
<keyword evidence="6" id="KW-1185">Reference proteome</keyword>
<evidence type="ECO:0000256" key="3">
    <source>
        <dbReference type="ARBA" id="ARBA00023002"/>
    </source>
</evidence>
<gene>
    <name evidence="5" type="ORF">BS47DRAFT_1376829</name>
</gene>
<protein>
    <recommendedName>
        <fullName evidence="7">NAD(P)-binding protein</fullName>
    </recommendedName>
</protein>
<evidence type="ECO:0000256" key="1">
    <source>
        <dbReference type="ARBA" id="ARBA00006484"/>
    </source>
</evidence>
<accession>A0A9P6AW39</accession>
<dbReference type="SUPFAM" id="SSF51735">
    <property type="entry name" value="NAD(P)-binding Rossmann-fold domains"/>
    <property type="match status" value="1"/>
</dbReference>
<dbReference type="EMBL" id="MU128978">
    <property type="protein sequence ID" value="KAF9513048.1"/>
    <property type="molecule type" value="Genomic_DNA"/>
</dbReference>
<dbReference type="Gene3D" id="3.40.50.720">
    <property type="entry name" value="NAD(P)-binding Rossmann-like Domain"/>
    <property type="match status" value="1"/>
</dbReference>
<sequence length="328" mass="35637">MESLSYIPQYVSAFYGDAFPGKPKWSPDQIPDLSQKVFLITGANTGIGKGTAEDLLAHNAKIYIAGRSAERVTEAIEDLKKTTGKGDDRVKFLKLDLADLKSVKTAVDEFLSKESKLDVLINNAGVARGLGSKVDQVTPAGLNLEFAVNVLGHFYLTQLLLPILISTAASSSDGKARVVNLASGAHMFSKTGKNGPVDYRTLEGRHLFPYFAYPQSKSGNLLFSNELARRYGDQGIVSIGIHPGVVATEIARDAPAVLQSIARFTILNPVSYGKIGTSYAATAPEAIELSGKYLIPWDRVGSPRSDHLDPEKQKELWTWLEEKVKELA</sequence>
<dbReference type="GO" id="GO:0016491">
    <property type="term" value="F:oxidoreductase activity"/>
    <property type="evidence" value="ECO:0007669"/>
    <property type="project" value="UniProtKB-KW"/>
</dbReference>
<comment type="caution">
    <text evidence="5">The sequence shown here is derived from an EMBL/GenBank/DDBJ whole genome shotgun (WGS) entry which is preliminary data.</text>
</comment>
<dbReference type="PANTHER" id="PTHR24320:SF236">
    <property type="entry name" value="SHORT-CHAIN DEHYDROGENASE-RELATED"/>
    <property type="match status" value="1"/>
</dbReference>
<keyword evidence="2" id="KW-0521">NADP</keyword>
<dbReference type="InterPro" id="IPR036291">
    <property type="entry name" value="NAD(P)-bd_dom_sf"/>
</dbReference>
<evidence type="ECO:0000256" key="2">
    <source>
        <dbReference type="ARBA" id="ARBA00022857"/>
    </source>
</evidence>
<evidence type="ECO:0008006" key="7">
    <source>
        <dbReference type="Google" id="ProtNLM"/>
    </source>
</evidence>
<dbReference type="PANTHER" id="PTHR24320">
    <property type="entry name" value="RETINOL DEHYDROGENASE"/>
    <property type="match status" value="1"/>
</dbReference>
<evidence type="ECO:0000313" key="5">
    <source>
        <dbReference type="EMBL" id="KAF9513048.1"/>
    </source>
</evidence>
<dbReference type="Proteomes" id="UP000886523">
    <property type="component" value="Unassembled WGS sequence"/>
</dbReference>
<organism evidence="5 6">
    <name type="scientific">Hydnum rufescens UP504</name>
    <dbReference type="NCBI Taxonomy" id="1448309"/>
    <lineage>
        <taxon>Eukaryota</taxon>
        <taxon>Fungi</taxon>
        <taxon>Dikarya</taxon>
        <taxon>Basidiomycota</taxon>
        <taxon>Agaricomycotina</taxon>
        <taxon>Agaricomycetes</taxon>
        <taxon>Cantharellales</taxon>
        <taxon>Hydnaceae</taxon>
        <taxon>Hydnum</taxon>
    </lineage>
</organism>
<proteinExistence type="inferred from homology"/>
<evidence type="ECO:0000313" key="6">
    <source>
        <dbReference type="Proteomes" id="UP000886523"/>
    </source>
</evidence>
<name>A0A9P6AW39_9AGAM</name>
<dbReference type="AlphaFoldDB" id="A0A9P6AW39"/>
<dbReference type="Pfam" id="PF00106">
    <property type="entry name" value="adh_short"/>
    <property type="match status" value="1"/>
</dbReference>
<evidence type="ECO:0000256" key="4">
    <source>
        <dbReference type="RuleBase" id="RU000363"/>
    </source>
</evidence>
<dbReference type="InterPro" id="IPR002347">
    <property type="entry name" value="SDR_fam"/>
</dbReference>
<keyword evidence="3" id="KW-0560">Oxidoreductase</keyword>
<dbReference type="OrthoDB" id="191139at2759"/>